<comment type="caution">
    <text evidence="1">The sequence shown here is derived from an EMBL/GenBank/DDBJ whole genome shotgun (WGS) entry which is preliminary data.</text>
</comment>
<sequence>MPTLDVSDVLMSPEFCDTELWYRRNAQTVDADGMASNEVTRQQFAGVVTVDRSLEARRMEAGQVIGGAILVITQTRLISGKTALDADIVEYAGADYRVTFVDPYPRYGAGFVQAHCELQPFDGGANEQ</sequence>
<dbReference type="AlphaFoldDB" id="A0AAJ1D168"/>
<accession>A0AAJ1D168</accession>
<protein>
    <recommendedName>
        <fullName evidence="3">Head-tail adaptor</fullName>
    </recommendedName>
</protein>
<gene>
    <name evidence="1" type="ORF">NB703_003064</name>
</gene>
<evidence type="ECO:0008006" key="3">
    <source>
        <dbReference type="Google" id="ProtNLM"/>
    </source>
</evidence>
<reference evidence="1" key="1">
    <citation type="submission" date="2022-06" db="EMBL/GenBank/DDBJ databases">
        <title>Dynamics of rice microbiomes reveals core vertical transmitted seed endophytes.</title>
        <authorList>
            <person name="Liao K."/>
            <person name="Zhang X."/>
        </authorList>
    </citation>
    <scope>NUCLEOTIDE SEQUENCE</scope>
    <source>
        <strain evidence="1">JT1-17</strain>
    </source>
</reference>
<proteinExistence type="predicted"/>
<evidence type="ECO:0000313" key="1">
    <source>
        <dbReference type="EMBL" id="MCW0344971.1"/>
    </source>
</evidence>
<organism evidence="1 2">
    <name type="scientific">Pantoea ananas</name>
    <name type="common">Erwinia uredovora</name>
    <dbReference type="NCBI Taxonomy" id="553"/>
    <lineage>
        <taxon>Bacteria</taxon>
        <taxon>Pseudomonadati</taxon>
        <taxon>Pseudomonadota</taxon>
        <taxon>Gammaproteobacteria</taxon>
        <taxon>Enterobacterales</taxon>
        <taxon>Erwiniaceae</taxon>
        <taxon>Pantoea</taxon>
    </lineage>
</organism>
<dbReference type="Proteomes" id="UP001208888">
    <property type="component" value="Unassembled WGS sequence"/>
</dbReference>
<dbReference type="RefSeq" id="WP_028715496.1">
    <property type="nucleotide sequence ID" value="NZ_JABEAI010000001.1"/>
</dbReference>
<evidence type="ECO:0000313" key="2">
    <source>
        <dbReference type="Proteomes" id="UP001208888"/>
    </source>
</evidence>
<name>A0AAJ1D168_PANAN</name>
<dbReference type="EMBL" id="JANFVX010000011">
    <property type="protein sequence ID" value="MCW0344971.1"/>
    <property type="molecule type" value="Genomic_DNA"/>
</dbReference>